<dbReference type="InterPro" id="IPR050121">
    <property type="entry name" value="Cytochrome_P450_monoxygenase"/>
</dbReference>
<comment type="similarity">
    <text evidence="6">Belongs to the cytochrome P450 family.</text>
</comment>
<accession>A0A010R6N4</accession>
<evidence type="ECO:0000256" key="6">
    <source>
        <dbReference type="RuleBase" id="RU000461"/>
    </source>
</evidence>
<keyword evidence="2 5" id="KW-0349">Heme</keyword>
<dbReference type="InterPro" id="IPR001128">
    <property type="entry name" value="Cyt_P450"/>
</dbReference>
<dbReference type="PROSITE" id="PS00086">
    <property type="entry name" value="CYTOCHROME_P450"/>
    <property type="match status" value="1"/>
</dbReference>
<dbReference type="SUPFAM" id="SSF48264">
    <property type="entry name" value="Cytochrome P450"/>
    <property type="match status" value="1"/>
</dbReference>
<proteinExistence type="inferred from homology"/>
<dbReference type="GO" id="GO:0005506">
    <property type="term" value="F:iron ion binding"/>
    <property type="evidence" value="ECO:0007669"/>
    <property type="project" value="InterPro"/>
</dbReference>
<reference evidence="9 10" key="1">
    <citation type="submission" date="2014-02" db="EMBL/GenBank/DDBJ databases">
        <title>The genome sequence of Colletotrichum fioriniae PJ7.</title>
        <authorList>
            <person name="Baroncelli R."/>
            <person name="Thon M.R."/>
        </authorList>
    </citation>
    <scope>NUCLEOTIDE SEQUENCE [LARGE SCALE GENOMIC DNA]</scope>
    <source>
        <strain evidence="9 10">PJ7</strain>
    </source>
</reference>
<evidence type="ECO:0000256" key="4">
    <source>
        <dbReference type="ARBA" id="ARBA00023004"/>
    </source>
</evidence>
<evidence type="ECO:0000256" key="3">
    <source>
        <dbReference type="ARBA" id="ARBA00022723"/>
    </source>
</evidence>
<evidence type="ECO:0000313" key="9">
    <source>
        <dbReference type="EMBL" id="EXF73354.1"/>
    </source>
</evidence>
<gene>
    <name evidence="9" type="ORF">CFIO01_07898</name>
</gene>
<dbReference type="GO" id="GO:0020037">
    <property type="term" value="F:heme binding"/>
    <property type="evidence" value="ECO:0007669"/>
    <property type="project" value="InterPro"/>
</dbReference>
<sequence>MGWLRQTRSEILSCARTAGRSSRDHKQAGMRGRREVVRGRPSGAAESIVVNLELVIVLSCAAAITDGLSDYTHFQASTEESATAVSVDRMQAYVLLVILALFVGAQLLAKIYRGFAAPLASVPGPFFARFTDLWYAWRIHQGRFEVDNIELHRKYGKSSFWRNSLSVGERYRLVLKTQSISVIYGHGHAFSKSTWYDTWGDPNPHQWSLFSDRDEKRHSENRRLYQSMYSMSSLVHYESYVDECADLFSRRLSEMSGRGKTVEPVDMGHWFQCYAFDVVGMITYSKRLGFLDRGLDVGAVIKNLENHLYYATMIGVYSYLHSYLAPIRSRLGKRGTGRQFIVEFTKGCLTDHQTKPKAVDAEDTSHLSEQSGTMDFLSKFLGKHSEDSSTFSQYHVLAGCVSNMVAGSDTTAISLSAILYQLLQNPKEMSKLQKEIDEFYSQRAGDPRRINFQESLKLPYLQAVIKEALRLHPATGLPLERVVPEGGATIAGKFFPAGTIVGINTWVEHHHPSIFGEDAASFRPDRWLTTDTDRLSAMNRHWMPFGLGSRTCIGRHISILEISKLMPRLLHEFDFEICRDAAWVTRNCWFVKPVNFQVRVNARRSQGGKAGAF</sequence>
<dbReference type="CDD" id="cd11060">
    <property type="entry name" value="CYP57A1-like"/>
    <property type="match status" value="1"/>
</dbReference>
<dbReference type="PANTHER" id="PTHR24305:SF188">
    <property type="entry name" value="P450, PUTATIVE (EUROFUNG)-RELATED"/>
    <property type="match status" value="1"/>
</dbReference>
<evidence type="ECO:0000256" key="2">
    <source>
        <dbReference type="ARBA" id="ARBA00022617"/>
    </source>
</evidence>
<evidence type="ECO:0000256" key="5">
    <source>
        <dbReference type="PIRSR" id="PIRSR602401-1"/>
    </source>
</evidence>
<dbReference type="GO" id="GO:0004497">
    <property type="term" value="F:monooxygenase activity"/>
    <property type="evidence" value="ECO:0007669"/>
    <property type="project" value="UniProtKB-KW"/>
</dbReference>
<comment type="caution">
    <text evidence="9">The sequence shown here is derived from an EMBL/GenBank/DDBJ whole genome shotgun (WGS) entry which is preliminary data.</text>
</comment>
<keyword evidence="3 5" id="KW-0479">Metal-binding</keyword>
<dbReference type="FunFam" id="1.10.630.10:FF:000050">
    <property type="entry name" value="Cytochrome P450 monooxygenase"/>
    <property type="match status" value="1"/>
</dbReference>
<dbReference type="GO" id="GO:0016705">
    <property type="term" value="F:oxidoreductase activity, acting on paired donors, with incorporation or reduction of molecular oxygen"/>
    <property type="evidence" value="ECO:0007669"/>
    <property type="project" value="InterPro"/>
</dbReference>
<evidence type="ECO:0000256" key="7">
    <source>
        <dbReference type="SAM" id="MobiDB-lite"/>
    </source>
</evidence>
<keyword evidence="4 5" id="KW-0408">Iron</keyword>
<dbReference type="AlphaFoldDB" id="A0A010R6N4"/>
<dbReference type="PANTHER" id="PTHR24305">
    <property type="entry name" value="CYTOCHROME P450"/>
    <property type="match status" value="1"/>
</dbReference>
<keyword evidence="6" id="KW-0560">Oxidoreductase</keyword>
<dbReference type="Pfam" id="PF00067">
    <property type="entry name" value="p450"/>
    <property type="match status" value="1"/>
</dbReference>
<feature type="transmembrane region" description="Helical" evidence="8">
    <location>
        <begin position="90"/>
        <end position="109"/>
    </location>
</feature>
<dbReference type="eggNOG" id="KOG0158">
    <property type="taxonomic scope" value="Eukaryota"/>
</dbReference>
<keyword evidence="10" id="KW-1185">Reference proteome</keyword>
<name>A0A010R6N4_9PEZI</name>
<keyword evidence="8" id="KW-0472">Membrane</keyword>
<dbReference type="PRINTS" id="PR00385">
    <property type="entry name" value="P450"/>
</dbReference>
<comment type="cofactor">
    <cofactor evidence="1 5">
        <name>heme</name>
        <dbReference type="ChEBI" id="CHEBI:30413"/>
    </cofactor>
</comment>
<dbReference type="KEGG" id="cfj:CFIO01_07898"/>
<dbReference type="OrthoDB" id="3934656at2759"/>
<keyword evidence="6" id="KW-0503">Monooxygenase</keyword>
<feature type="compositionally biased region" description="Basic and acidic residues" evidence="7">
    <location>
        <begin position="21"/>
        <end position="35"/>
    </location>
</feature>
<feature type="region of interest" description="Disordered" evidence="7">
    <location>
        <begin position="16"/>
        <end position="35"/>
    </location>
</feature>
<dbReference type="InterPro" id="IPR002401">
    <property type="entry name" value="Cyt_P450_E_grp-I"/>
</dbReference>
<dbReference type="InterPro" id="IPR017972">
    <property type="entry name" value="Cyt_P450_CS"/>
</dbReference>
<dbReference type="InterPro" id="IPR036396">
    <property type="entry name" value="Cyt_P450_sf"/>
</dbReference>
<feature type="binding site" description="axial binding residue" evidence="5">
    <location>
        <position position="552"/>
    </location>
    <ligand>
        <name>heme</name>
        <dbReference type="ChEBI" id="CHEBI:30413"/>
    </ligand>
    <ligandPart>
        <name>Fe</name>
        <dbReference type="ChEBI" id="CHEBI:18248"/>
    </ligandPart>
</feature>
<dbReference type="PRINTS" id="PR00463">
    <property type="entry name" value="EP450I"/>
</dbReference>
<keyword evidence="8" id="KW-0812">Transmembrane</keyword>
<organism evidence="9 10">
    <name type="scientific">Colletotrichum fioriniae PJ7</name>
    <dbReference type="NCBI Taxonomy" id="1445577"/>
    <lineage>
        <taxon>Eukaryota</taxon>
        <taxon>Fungi</taxon>
        <taxon>Dikarya</taxon>
        <taxon>Ascomycota</taxon>
        <taxon>Pezizomycotina</taxon>
        <taxon>Sordariomycetes</taxon>
        <taxon>Hypocreomycetidae</taxon>
        <taxon>Glomerellales</taxon>
        <taxon>Glomerellaceae</taxon>
        <taxon>Colletotrichum</taxon>
        <taxon>Colletotrichum acutatum species complex</taxon>
    </lineage>
</organism>
<protein>
    <submittedName>
        <fullName evidence="9">Cytochrome P450</fullName>
    </submittedName>
</protein>
<dbReference type="Gene3D" id="1.10.630.10">
    <property type="entry name" value="Cytochrome P450"/>
    <property type="match status" value="1"/>
</dbReference>
<evidence type="ECO:0000313" key="10">
    <source>
        <dbReference type="Proteomes" id="UP000020467"/>
    </source>
</evidence>
<evidence type="ECO:0000256" key="8">
    <source>
        <dbReference type="SAM" id="Phobius"/>
    </source>
</evidence>
<dbReference type="HOGENOM" id="CLU_001570_14_0_1"/>
<keyword evidence="8" id="KW-1133">Transmembrane helix</keyword>
<dbReference type="EMBL" id="JARH01001068">
    <property type="protein sequence ID" value="EXF73354.1"/>
    <property type="molecule type" value="Genomic_DNA"/>
</dbReference>
<evidence type="ECO:0000256" key="1">
    <source>
        <dbReference type="ARBA" id="ARBA00001971"/>
    </source>
</evidence>
<dbReference type="Proteomes" id="UP000020467">
    <property type="component" value="Unassembled WGS sequence"/>
</dbReference>